<accession>A0A7S2QVL4</accession>
<sequence length="447" mass="50109">MSSHLPPYHVISTDSQPTQSSLNFFVSAIDRLGILPVNKRRNLGESSILLEGKAEGEEEGREADLNLSSLNNERKSKEKEVTVPIGVVVDSVITGESSENSKNNKAIVTKERKSGRKRKVVEREEDATDKPESLKDAERKSSRIKSIKKRKKVDTKNGDPISSKGPHTEKQAGGKKNAKERPSKKDNRGGKGKDPLMVPTQSNNVDRVNAVVFKSKITGETYLMPPSTASYKPQRNPFISWCFKTGKWVDSRKNKYPCSSHNWSSVLQDEMIDFCAVVVLEDKEISMIERMLGGKRAEGYSAYKHLSETCNVEDSLLRAYVNLGKEIDGHPFGTKGDTTLTKMYIEQGQDGQYLKFDNEDDASIAKVFEDPRLVFTGLPNDGVPIDTFAKIWADHDFRHISNRAIAKILRRQKGVKAYTGDYVKGDYVMGLGITKMRGIRGWKFNKK</sequence>
<gene>
    <name evidence="2" type="ORF">TPAC0785_LOCUS738</name>
</gene>
<feature type="compositionally biased region" description="Polar residues" evidence="1">
    <location>
        <begin position="96"/>
        <end position="106"/>
    </location>
</feature>
<name>A0A7S2QVL4_9STRA</name>
<evidence type="ECO:0000256" key="1">
    <source>
        <dbReference type="SAM" id="MobiDB-lite"/>
    </source>
</evidence>
<proteinExistence type="predicted"/>
<reference evidence="2" key="1">
    <citation type="submission" date="2021-01" db="EMBL/GenBank/DDBJ databases">
        <authorList>
            <person name="Corre E."/>
            <person name="Pelletier E."/>
            <person name="Niang G."/>
            <person name="Scheremetjew M."/>
            <person name="Finn R."/>
            <person name="Kale V."/>
            <person name="Holt S."/>
            <person name="Cochrane G."/>
            <person name="Meng A."/>
            <person name="Brown T."/>
            <person name="Cohen L."/>
        </authorList>
    </citation>
    <scope>NUCLEOTIDE SEQUENCE</scope>
    <source>
        <strain evidence="2">CCMP 1866</strain>
    </source>
</reference>
<dbReference type="EMBL" id="HBHE01001156">
    <property type="protein sequence ID" value="CAD9653188.1"/>
    <property type="molecule type" value="Transcribed_RNA"/>
</dbReference>
<feature type="compositionally biased region" description="Basic and acidic residues" evidence="1">
    <location>
        <begin position="128"/>
        <end position="141"/>
    </location>
</feature>
<dbReference type="AlphaFoldDB" id="A0A7S2QVL4"/>
<feature type="compositionally biased region" description="Basic residues" evidence="1">
    <location>
        <begin position="142"/>
        <end position="153"/>
    </location>
</feature>
<feature type="region of interest" description="Disordered" evidence="1">
    <location>
        <begin position="96"/>
        <end position="202"/>
    </location>
</feature>
<evidence type="ECO:0000313" key="2">
    <source>
        <dbReference type="EMBL" id="CAD9653188.1"/>
    </source>
</evidence>
<protein>
    <submittedName>
        <fullName evidence="2">Uncharacterized protein</fullName>
    </submittedName>
</protein>
<feature type="compositionally biased region" description="Basic and acidic residues" evidence="1">
    <location>
        <begin position="166"/>
        <end position="194"/>
    </location>
</feature>
<organism evidence="2">
    <name type="scientific">Triparma pacifica</name>
    <dbReference type="NCBI Taxonomy" id="91992"/>
    <lineage>
        <taxon>Eukaryota</taxon>
        <taxon>Sar</taxon>
        <taxon>Stramenopiles</taxon>
        <taxon>Ochrophyta</taxon>
        <taxon>Bolidophyceae</taxon>
        <taxon>Parmales</taxon>
        <taxon>Triparmaceae</taxon>
        <taxon>Triparma</taxon>
    </lineage>
</organism>